<sequence>MTSTKCSVDFGLDEDFDDDDSGSDFDDDEDLDKIEVPVSMGLGFHASAPITHNAIKIQALMAANPEFLISGIPKQLLSQLLMQPMKTPNPIVQAEEDEPAKLKLGKKHPDPIVETASFPSVEPCAICYKLAVPSETIQSGQLSTLQLECITYASQAHDHLLTGSSRARFLIGDGAGDLKRALWISVSNDLKYDAERVLSEIGAAKIEVHPLNKFKYAKISSDVNNNSKKGVIFSTYFALIGESNNKNGKYRSRLKQLLQWCGDDFDGLIIFDECHKAKNLISVGSSNPTKTGQTVLELQQNLPKARAVYASAADAFEPKNMAYMVRLGLWGQGRAFPNFNDFITAVKKRGVGAIEIVAVDMKLRGMYIARQHSFHGVTFKTEEVPLSKDFRRI</sequence>
<dbReference type="GO" id="GO:0042393">
    <property type="term" value="F:histone binding"/>
    <property type="evidence" value="ECO:0007669"/>
    <property type="project" value="TreeGrafter"/>
</dbReference>
<dbReference type="InterPro" id="IPR039187">
    <property type="entry name" value="SNO_AAA"/>
</dbReference>
<dbReference type="SUPFAM" id="SSF52540">
    <property type="entry name" value="P-loop containing nucleoside triphosphate hydrolases"/>
    <property type="match status" value="1"/>
</dbReference>
<feature type="domain" description="Strawberry notch AAA" evidence="2">
    <location>
        <begin position="179"/>
        <end position="392"/>
    </location>
</feature>
<feature type="region of interest" description="Disordered" evidence="1">
    <location>
        <begin position="1"/>
        <end position="29"/>
    </location>
</feature>
<dbReference type="PANTHER" id="PTHR12706">
    <property type="entry name" value="STRAWBERRY NOTCH-RELATED"/>
    <property type="match status" value="1"/>
</dbReference>
<dbReference type="Proteomes" id="UP000091820">
    <property type="component" value="Unassembled WGS sequence"/>
</dbReference>
<name>A0A1A9WV67_9MUSC</name>
<reference evidence="3" key="2">
    <citation type="submission" date="2020-05" db="UniProtKB">
        <authorList>
            <consortium name="EnsemblMetazoa"/>
        </authorList>
    </citation>
    <scope>IDENTIFICATION</scope>
    <source>
        <strain evidence="3">IAEA</strain>
    </source>
</reference>
<dbReference type="InterPro" id="IPR027417">
    <property type="entry name" value="P-loop_NTPase"/>
</dbReference>
<feature type="compositionally biased region" description="Acidic residues" evidence="1">
    <location>
        <begin position="11"/>
        <end position="29"/>
    </location>
</feature>
<reference evidence="4" key="1">
    <citation type="submission" date="2014-03" db="EMBL/GenBank/DDBJ databases">
        <authorList>
            <person name="Aksoy S."/>
            <person name="Warren W."/>
            <person name="Wilson R.K."/>
        </authorList>
    </citation>
    <scope>NUCLEOTIDE SEQUENCE [LARGE SCALE GENOMIC DNA]</scope>
    <source>
        <strain evidence="4">IAEA</strain>
    </source>
</reference>
<feature type="domain" description="Strawberry notch AAA" evidence="2">
    <location>
        <begin position="107"/>
        <end position="176"/>
    </location>
</feature>
<dbReference type="Pfam" id="PF13872">
    <property type="entry name" value="AAA_34"/>
    <property type="match status" value="2"/>
</dbReference>
<dbReference type="GO" id="GO:0005634">
    <property type="term" value="C:nucleus"/>
    <property type="evidence" value="ECO:0007669"/>
    <property type="project" value="TreeGrafter"/>
</dbReference>
<evidence type="ECO:0000313" key="4">
    <source>
        <dbReference type="Proteomes" id="UP000091820"/>
    </source>
</evidence>
<dbReference type="PANTHER" id="PTHR12706:SF30">
    <property type="entry name" value="PROTEIN STRAWBERRY NOTCH-RELATED"/>
    <property type="match status" value="1"/>
</dbReference>
<dbReference type="VEuPathDB" id="VectorBase:GBRI033672"/>
<protein>
    <recommendedName>
        <fullName evidence="2">Strawberry notch AAA domain-containing protein</fullName>
    </recommendedName>
</protein>
<organism evidence="3 4">
    <name type="scientific">Glossina brevipalpis</name>
    <dbReference type="NCBI Taxonomy" id="37001"/>
    <lineage>
        <taxon>Eukaryota</taxon>
        <taxon>Metazoa</taxon>
        <taxon>Ecdysozoa</taxon>
        <taxon>Arthropoda</taxon>
        <taxon>Hexapoda</taxon>
        <taxon>Insecta</taxon>
        <taxon>Pterygota</taxon>
        <taxon>Neoptera</taxon>
        <taxon>Endopterygota</taxon>
        <taxon>Diptera</taxon>
        <taxon>Brachycera</taxon>
        <taxon>Muscomorpha</taxon>
        <taxon>Hippoboscoidea</taxon>
        <taxon>Glossinidae</taxon>
        <taxon>Glossina</taxon>
    </lineage>
</organism>
<evidence type="ECO:0000256" key="1">
    <source>
        <dbReference type="SAM" id="MobiDB-lite"/>
    </source>
</evidence>
<dbReference type="Gene3D" id="3.40.50.300">
    <property type="entry name" value="P-loop containing nucleotide triphosphate hydrolases"/>
    <property type="match status" value="1"/>
</dbReference>
<evidence type="ECO:0000313" key="3">
    <source>
        <dbReference type="EnsemblMetazoa" id="GBRI033672-PA"/>
    </source>
</evidence>
<keyword evidence="4" id="KW-1185">Reference proteome</keyword>
<proteinExistence type="predicted"/>
<accession>A0A1A9WV67</accession>
<dbReference type="STRING" id="37001.A0A1A9WV67"/>
<dbReference type="EnsemblMetazoa" id="GBRI033672-RA">
    <property type="protein sequence ID" value="GBRI033672-PA"/>
    <property type="gene ID" value="GBRI033672"/>
</dbReference>
<dbReference type="GO" id="GO:0006355">
    <property type="term" value="P:regulation of DNA-templated transcription"/>
    <property type="evidence" value="ECO:0007669"/>
    <property type="project" value="InterPro"/>
</dbReference>
<dbReference type="GO" id="GO:0031490">
    <property type="term" value="F:chromatin DNA binding"/>
    <property type="evidence" value="ECO:0007669"/>
    <property type="project" value="TreeGrafter"/>
</dbReference>
<evidence type="ECO:0000259" key="2">
    <source>
        <dbReference type="Pfam" id="PF13872"/>
    </source>
</evidence>
<dbReference type="InterPro" id="IPR026741">
    <property type="entry name" value="SNO"/>
</dbReference>
<dbReference type="AlphaFoldDB" id="A0A1A9WV67"/>